<evidence type="ECO:0000256" key="7">
    <source>
        <dbReference type="ARBA" id="ARBA00023136"/>
    </source>
</evidence>
<feature type="transmembrane region" description="Helical" evidence="8">
    <location>
        <begin position="366"/>
        <end position="386"/>
    </location>
</feature>
<evidence type="ECO:0000313" key="10">
    <source>
        <dbReference type="EMBL" id="KKU56785.1"/>
    </source>
</evidence>
<evidence type="ECO:0000256" key="2">
    <source>
        <dbReference type="ARBA" id="ARBA00022475"/>
    </source>
</evidence>
<dbReference type="PANTHER" id="PTHR33908">
    <property type="entry name" value="MANNOSYLTRANSFERASE YKCB-RELATED"/>
    <property type="match status" value="1"/>
</dbReference>
<proteinExistence type="predicted"/>
<feature type="transmembrane region" description="Helical" evidence="8">
    <location>
        <begin position="211"/>
        <end position="229"/>
    </location>
</feature>
<feature type="transmembrane region" description="Helical" evidence="8">
    <location>
        <begin position="85"/>
        <end position="105"/>
    </location>
</feature>
<protein>
    <recommendedName>
        <fullName evidence="9">Glycosyltransferase RgtA/B/C/D-like domain-containing protein</fullName>
    </recommendedName>
</protein>
<dbReference type="GO" id="GO:0010041">
    <property type="term" value="P:response to iron(III) ion"/>
    <property type="evidence" value="ECO:0007669"/>
    <property type="project" value="TreeGrafter"/>
</dbReference>
<dbReference type="GO" id="GO:0005886">
    <property type="term" value="C:plasma membrane"/>
    <property type="evidence" value="ECO:0007669"/>
    <property type="project" value="UniProtKB-SubCell"/>
</dbReference>
<name>A0A0G1UGE6_9BACT</name>
<keyword evidence="7 8" id="KW-0472">Membrane</keyword>
<keyword evidence="5 8" id="KW-0812">Transmembrane</keyword>
<evidence type="ECO:0000256" key="5">
    <source>
        <dbReference type="ARBA" id="ARBA00022692"/>
    </source>
</evidence>
<feature type="domain" description="Glycosyltransferase RgtA/B/C/D-like" evidence="9">
    <location>
        <begin position="65"/>
        <end position="221"/>
    </location>
</feature>
<accession>A0A0G1UGE6</accession>
<dbReference type="Proteomes" id="UP000034607">
    <property type="component" value="Unassembled WGS sequence"/>
</dbReference>
<feature type="transmembrane region" description="Helical" evidence="8">
    <location>
        <begin position="310"/>
        <end position="328"/>
    </location>
</feature>
<comment type="subcellular location">
    <subcellularLocation>
        <location evidence="1">Cell membrane</location>
        <topology evidence="1">Multi-pass membrane protein</topology>
    </subcellularLocation>
</comment>
<dbReference type="PANTHER" id="PTHR33908:SF3">
    <property type="entry name" value="UNDECAPRENYL PHOSPHATE-ALPHA-4-AMINO-4-DEOXY-L-ARABINOSE ARABINOSYL TRANSFERASE"/>
    <property type="match status" value="1"/>
</dbReference>
<feature type="transmembrane region" description="Helical" evidence="8">
    <location>
        <begin position="163"/>
        <end position="181"/>
    </location>
</feature>
<evidence type="ECO:0000256" key="6">
    <source>
        <dbReference type="ARBA" id="ARBA00022989"/>
    </source>
</evidence>
<keyword evidence="2" id="KW-1003">Cell membrane</keyword>
<dbReference type="GO" id="GO:0009103">
    <property type="term" value="P:lipopolysaccharide biosynthetic process"/>
    <property type="evidence" value="ECO:0007669"/>
    <property type="project" value="UniProtKB-ARBA"/>
</dbReference>
<comment type="caution">
    <text evidence="10">The sequence shown here is derived from an EMBL/GenBank/DDBJ whole genome shotgun (WGS) entry which is preliminary data.</text>
</comment>
<feature type="transmembrane region" description="Helical" evidence="8">
    <location>
        <begin position="138"/>
        <end position="156"/>
    </location>
</feature>
<keyword evidence="3" id="KW-0328">Glycosyltransferase</keyword>
<evidence type="ECO:0000256" key="1">
    <source>
        <dbReference type="ARBA" id="ARBA00004651"/>
    </source>
</evidence>
<dbReference type="PATRIC" id="fig|1618357.3.peg.257"/>
<feature type="transmembrane region" description="Helical" evidence="8">
    <location>
        <begin position="340"/>
        <end position="360"/>
    </location>
</feature>
<keyword evidence="6 8" id="KW-1133">Transmembrane helix</keyword>
<gene>
    <name evidence="10" type="ORF">UX78_C0003G0061</name>
</gene>
<dbReference type="AlphaFoldDB" id="A0A0G1UGE6"/>
<evidence type="ECO:0000256" key="4">
    <source>
        <dbReference type="ARBA" id="ARBA00022679"/>
    </source>
</evidence>
<dbReference type="Pfam" id="PF13231">
    <property type="entry name" value="PMT_2"/>
    <property type="match status" value="1"/>
</dbReference>
<feature type="transmembrane region" description="Helical" evidence="8">
    <location>
        <begin position="395"/>
        <end position="413"/>
    </location>
</feature>
<feature type="transmembrane region" description="Helical" evidence="8">
    <location>
        <begin position="187"/>
        <end position="204"/>
    </location>
</feature>
<sequence>MSKNILISILILAAALRLFGLTRYPAGLNADEAALGYNAYSLMLTGKDEHGHAWPVNLESFGDFKPAFYSYFLIPFIKVFGLTELAIRLPSALAGILAVLFIYLLTKELTSLAGEFMGLTSALLLAISPWHLHFSRGAWEVNLATTFILLGTWLFLKWLKNPKIIFLLLFTLNFTLSLYTYQSARVIAPLLGLGFLICYFPIFTKHLRQTITAGILLFLLLIPLTYNLITSDASSRLSGVGLLADAGPLNRVKEFRGQHGNPNSPLGRVLHNRPVIYSIQFMKNYLDHFNGAFLFISGDVIPRNRVPETGLLYMTDFILLFLGVIYLLRTSNYEPRTKIIWLWLFIAPVASALTFQTPHALRSQSLVIPLTIISSAGLFNLVNIILKLKIKNLKFIAYGILFFGYFWQVSRYLHQYYIHYPQTYPFAWEYGFKELVAYTESVRDRYDQIMVTDKYDQPYILFLFYSRFPPAQFQGRHKLTLRDKYNFSTVREFDKYKFENTPWEKVRDIHSTLIVAAPEDIPEVGVNVVKTIYFPSNQPAFKIVSN</sequence>
<evidence type="ECO:0000256" key="8">
    <source>
        <dbReference type="SAM" id="Phobius"/>
    </source>
</evidence>
<dbReference type="InterPro" id="IPR038731">
    <property type="entry name" value="RgtA/B/C-like"/>
</dbReference>
<evidence type="ECO:0000259" key="9">
    <source>
        <dbReference type="Pfam" id="PF13231"/>
    </source>
</evidence>
<evidence type="ECO:0000256" key="3">
    <source>
        <dbReference type="ARBA" id="ARBA00022676"/>
    </source>
</evidence>
<feature type="transmembrane region" description="Helical" evidence="8">
    <location>
        <begin position="112"/>
        <end position="132"/>
    </location>
</feature>
<dbReference type="InterPro" id="IPR050297">
    <property type="entry name" value="LipidA_mod_glycosyltrf_83"/>
</dbReference>
<evidence type="ECO:0000313" key="11">
    <source>
        <dbReference type="Proteomes" id="UP000034607"/>
    </source>
</evidence>
<dbReference type="GO" id="GO:0016763">
    <property type="term" value="F:pentosyltransferase activity"/>
    <property type="evidence" value="ECO:0007669"/>
    <property type="project" value="TreeGrafter"/>
</dbReference>
<reference evidence="10 11" key="1">
    <citation type="journal article" date="2015" name="Nature">
        <title>rRNA introns, odd ribosomes, and small enigmatic genomes across a large radiation of phyla.</title>
        <authorList>
            <person name="Brown C.T."/>
            <person name="Hug L.A."/>
            <person name="Thomas B.C."/>
            <person name="Sharon I."/>
            <person name="Castelle C.J."/>
            <person name="Singh A."/>
            <person name="Wilkins M.J."/>
            <person name="Williams K.H."/>
            <person name="Banfield J.F."/>
        </authorList>
    </citation>
    <scope>NUCLEOTIDE SEQUENCE [LARGE SCALE GENOMIC DNA]</scope>
</reference>
<dbReference type="EMBL" id="LCNM01000003">
    <property type="protein sequence ID" value="KKU56785.1"/>
    <property type="molecule type" value="Genomic_DNA"/>
</dbReference>
<keyword evidence="4" id="KW-0808">Transferase</keyword>
<organism evidence="10 11">
    <name type="scientific">Candidatus Amesbacteria bacterium GW2011_GWA2_47_11</name>
    <dbReference type="NCBI Taxonomy" id="1618357"/>
    <lineage>
        <taxon>Bacteria</taxon>
        <taxon>Candidatus Amesiibacteriota</taxon>
    </lineage>
</organism>